<dbReference type="STRING" id="1121883.SAMN02745226_00249"/>
<dbReference type="Pfam" id="PF02082">
    <property type="entry name" value="Rrf2"/>
    <property type="match status" value="1"/>
</dbReference>
<dbReference type="PANTHER" id="PTHR33221:SF5">
    <property type="entry name" value="HTH-TYPE TRANSCRIPTIONAL REGULATOR ISCR"/>
    <property type="match status" value="1"/>
</dbReference>
<evidence type="ECO:0000313" key="2">
    <source>
        <dbReference type="EMBL" id="SHN50487.1"/>
    </source>
</evidence>
<proteinExistence type="predicted"/>
<dbReference type="Gene3D" id="1.10.10.10">
    <property type="entry name" value="Winged helix-like DNA-binding domain superfamily/Winged helix DNA-binding domain"/>
    <property type="match status" value="1"/>
</dbReference>
<evidence type="ECO:0000256" key="1">
    <source>
        <dbReference type="ARBA" id="ARBA00023125"/>
    </source>
</evidence>
<dbReference type="NCBIfam" id="TIGR00738">
    <property type="entry name" value="rrf2_super"/>
    <property type="match status" value="1"/>
</dbReference>
<dbReference type="InterPro" id="IPR000944">
    <property type="entry name" value="Tscrpt_reg_Rrf2"/>
</dbReference>
<reference evidence="3" key="1">
    <citation type="submission" date="2016-12" db="EMBL/GenBank/DDBJ databases">
        <authorList>
            <person name="Varghese N."/>
            <person name="Submissions S."/>
        </authorList>
    </citation>
    <scope>NUCLEOTIDE SEQUENCE [LARGE SCALE GENOMIC DNA]</scope>
    <source>
        <strain evidence="3">DSM 13020</strain>
    </source>
</reference>
<sequence>MAITMKSEYAIKIMILISLENKRVNAREIVKKCRAKLPLEFAEKILADLARNGILRAYRGRGGGYELSKSIDDITVYDIVAAVDNPTDAIKCFVNVDEDETTPEACTVNRIWEVVLEQMEGTLKSIKLKNLIEDYKARCNLV</sequence>
<dbReference type="PANTHER" id="PTHR33221">
    <property type="entry name" value="WINGED HELIX-TURN-HELIX TRANSCRIPTIONAL REGULATOR, RRF2 FAMILY"/>
    <property type="match status" value="1"/>
</dbReference>
<dbReference type="AlphaFoldDB" id="A0A1M7RVU5"/>
<dbReference type="GO" id="GO:0005829">
    <property type="term" value="C:cytosol"/>
    <property type="evidence" value="ECO:0007669"/>
    <property type="project" value="TreeGrafter"/>
</dbReference>
<dbReference type="InterPro" id="IPR036388">
    <property type="entry name" value="WH-like_DNA-bd_sf"/>
</dbReference>
<gene>
    <name evidence="2" type="ORF">SAMN02745226_00249</name>
</gene>
<protein>
    <submittedName>
        <fullName evidence="2">Transcriptional regulator, BadM/Rrf2 family</fullName>
    </submittedName>
</protein>
<dbReference type="InterPro" id="IPR030489">
    <property type="entry name" value="TR_Rrf2-type_CS"/>
</dbReference>
<dbReference type="GO" id="GO:0003700">
    <property type="term" value="F:DNA-binding transcription factor activity"/>
    <property type="evidence" value="ECO:0007669"/>
    <property type="project" value="TreeGrafter"/>
</dbReference>
<accession>A0A1M7RVU5</accession>
<dbReference type="GO" id="GO:0003677">
    <property type="term" value="F:DNA binding"/>
    <property type="evidence" value="ECO:0007669"/>
    <property type="project" value="UniProtKB-KW"/>
</dbReference>
<dbReference type="Proteomes" id="UP000184207">
    <property type="component" value="Unassembled WGS sequence"/>
</dbReference>
<dbReference type="PROSITE" id="PS51197">
    <property type="entry name" value="HTH_RRF2_2"/>
    <property type="match status" value="1"/>
</dbReference>
<dbReference type="SUPFAM" id="SSF46785">
    <property type="entry name" value="Winged helix' DNA-binding domain"/>
    <property type="match status" value="1"/>
</dbReference>
<keyword evidence="3" id="KW-1185">Reference proteome</keyword>
<evidence type="ECO:0000313" key="3">
    <source>
        <dbReference type="Proteomes" id="UP000184207"/>
    </source>
</evidence>
<organism evidence="2 3">
    <name type="scientific">Fervidobacterium gondwanense DSM 13020</name>
    <dbReference type="NCBI Taxonomy" id="1121883"/>
    <lineage>
        <taxon>Bacteria</taxon>
        <taxon>Thermotogati</taxon>
        <taxon>Thermotogota</taxon>
        <taxon>Thermotogae</taxon>
        <taxon>Thermotogales</taxon>
        <taxon>Fervidobacteriaceae</taxon>
        <taxon>Fervidobacterium</taxon>
    </lineage>
</organism>
<name>A0A1M7RVU5_FERGO</name>
<dbReference type="InterPro" id="IPR036390">
    <property type="entry name" value="WH_DNA-bd_sf"/>
</dbReference>
<keyword evidence="1" id="KW-0238">DNA-binding</keyword>
<dbReference type="PROSITE" id="PS01332">
    <property type="entry name" value="HTH_RRF2_1"/>
    <property type="match status" value="1"/>
</dbReference>
<dbReference type="EMBL" id="FRDJ01000001">
    <property type="protein sequence ID" value="SHN50487.1"/>
    <property type="molecule type" value="Genomic_DNA"/>
</dbReference>
<dbReference type="RefSeq" id="WP_072757463.1">
    <property type="nucleotide sequence ID" value="NZ_FRDJ01000001.1"/>
</dbReference>